<gene>
    <name evidence="2" type="ORF">DERF_009949</name>
</gene>
<comment type="caution">
    <text evidence="2">The sequence shown here is derived from an EMBL/GenBank/DDBJ whole genome shotgun (WGS) entry which is preliminary data.</text>
</comment>
<protein>
    <submittedName>
        <fullName evidence="2">Uncharacterized protein</fullName>
    </submittedName>
</protein>
<feature type="region of interest" description="Disordered" evidence="1">
    <location>
        <begin position="43"/>
        <end position="71"/>
    </location>
</feature>
<keyword evidence="3" id="KW-1185">Reference proteome</keyword>
<reference evidence="2" key="2">
    <citation type="journal article" date="2022" name="Res Sq">
        <title>Comparative Genomics Reveals Insights into the Divergent Evolution of Astigmatic Mites and Household Pest Adaptations.</title>
        <authorList>
            <person name="Xiong Q."/>
            <person name="Wan A.T.-Y."/>
            <person name="Liu X.-Y."/>
            <person name="Fung C.S.-H."/>
            <person name="Xiao X."/>
            <person name="Malainual N."/>
            <person name="Hou J."/>
            <person name="Wang L."/>
            <person name="Wang M."/>
            <person name="Yang K."/>
            <person name="Cui Y."/>
            <person name="Leung E."/>
            <person name="Nong W."/>
            <person name="Shin S.-K."/>
            <person name="Au S."/>
            <person name="Jeong K.Y."/>
            <person name="Chew F.T."/>
            <person name="Hui J."/>
            <person name="Leung T.F."/>
            <person name="Tungtrongchitr A."/>
            <person name="Zhong N."/>
            <person name="Liu Z."/>
            <person name="Tsui S."/>
        </authorList>
    </citation>
    <scope>NUCLEOTIDE SEQUENCE</scope>
    <source>
        <strain evidence="2">Derf</strain>
        <tissue evidence="2">Whole organism</tissue>
    </source>
</reference>
<feature type="compositionally biased region" description="Low complexity" evidence="1">
    <location>
        <begin position="46"/>
        <end position="71"/>
    </location>
</feature>
<accession>A0A922L316</accession>
<dbReference type="Proteomes" id="UP000790347">
    <property type="component" value="Unassembled WGS sequence"/>
</dbReference>
<reference evidence="2" key="1">
    <citation type="submission" date="2013-05" db="EMBL/GenBank/DDBJ databases">
        <authorList>
            <person name="Yim A.K.Y."/>
            <person name="Chan T.F."/>
            <person name="Ji K.M."/>
            <person name="Liu X.Y."/>
            <person name="Zhou J.W."/>
            <person name="Li R.Q."/>
            <person name="Yang K.Y."/>
            <person name="Li J."/>
            <person name="Li M."/>
            <person name="Law P.T.W."/>
            <person name="Wu Y.L."/>
            <person name="Cai Z.L."/>
            <person name="Qin H."/>
            <person name="Bao Y."/>
            <person name="Leung R.K.K."/>
            <person name="Ng P.K.S."/>
            <person name="Zou J."/>
            <person name="Zhong X.J."/>
            <person name="Ran P.X."/>
            <person name="Zhong N.S."/>
            <person name="Liu Z.G."/>
            <person name="Tsui S.K.W."/>
        </authorList>
    </citation>
    <scope>NUCLEOTIDE SEQUENCE</scope>
    <source>
        <strain evidence="2">Derf</strain>
        <tissue evidence="2">Whole organism</tissue>
    </source>
</reference>
<dbReference type="AlphaFoldDB" id="A0A922L316"/>
<evidence type="ECO:0000313" key="3">
    <source>
        <dbReference type="Proteomes" id="UP000790347"/>
    </source>
</evidence>
<sequence>MNYVTLMEYDRHHRQLDMMNRTRTRIRIRTSTIIIPYIDSTKNGGSRCSIASSSTSTETTTTAKTTLSQQE</sequence>
<dbReference type="EMBL" id="ASGP02000004">
    <property type="protein sequence ID" value="KAH9511491.1"/>
    <property type="molecule type" value="Genomic_DNA"/>
</dbReference>
<organism evidence="2 3">
    <name type="scientific">Dermatophagoides farinae</name>
    <name type="common">American house dust mite</name>
    <dbReference type="NCBI Taxonomy" id="6954"/>
    <lineage>
        <taxon>Eukaryota</taxon>
        <taxon>Metazoa</taxon>
        <taxon>Ecdysozoa</taxon>
        <taxon>Arthropoda</taxon>
        <taxon>Chelicerata</taxon>
        <taxon>Arachnida</taxon>
        <taxon>Acari</taxon>
        <taxon>Acariformes</taxon>
        <taxon>Sarcoptiformes</taxon>
        <taxon>Astigmata</taxon>
        <taxon>Psoroptidia</taxon>
        <taxon>Analgoidea</taxon>
        <taxon>Pyroglyphidae</taxon>
        <taxon>Dermatophagoidinae</taxon>
        <taxon>Dermatophagoides</taxon>
    </lineage>
</organism>
<evidence type="ECO:0000256" key="1">
    <source>
        <dbReference type="SAM" id="MobiDB-lite"/>
    </source>
</evidence>
<name>A0A922L316_DERFA</name>
<proteinExistence type="predicted"/>
<evidence type="ECO:0000313" key="2">
    <source>
        <dbReference type="EMBL" id="KAH9511491.1"/>
    </source>
</evidence>